<dbReference type="EMBL" id="APCN01005837">
    <property type="status" value="NOT_ANNOTATED_CDS"/>
    <property type="molecule type" value="Genomic_DNA"/>
</dbReference>
<dbReference type="AlphaFoldDB" id="A0A182HZ07"/>
<dbReference type="InterPro" id="IPR006629">
    <property type="entry name" value="LITAF"/>
</dbReference>
<dbReference type="Pfam" id="PF10601">
    <property type="entry name" value="zf-LITAF-like"/>
    <property type="match status" value="1"/>
</dbReference>
<dbReference type="EnsemblMetazoa" id="AARA006535-RA">
    <property type="protein sequence ID" value="AARA006535-PA"/>
    <property type="gene ID" value="AARA006535"/>
</dbReference>
<dbReference type="Proteomes" id="UP000075840">
    <property type="component" value="Unassembled WGS sequence"/>
</dbReference>
<reference evidence="2" key="1">
    <citation type="submission" date="2022-08" db="UniProtKB">
        <authorList>
            <consortium name="EnsemblMetazoa"/>
        </authorList>
    </citation>
    <scope>IDENTIFICATION</scope>
    <source>
        <strain evidence="2">Dongola</strain>
    </source>
</reference>
<dbReference type="RefSeq" id="XP_040171754.1">
    <property type="nucleotide sequence ID" value="XM_040315820.1"/>
</dbReference>
<dbReference type="VEuPathDB" id="VectorBase:AARA006535"/>
<evidence type="ECO:0000313" key="3">
    <source>
        <dbReference type="Proteomes" id="UP000075840"/>
    </source>
</evidence>
<dbReference type="SMART" id="SM00714">
    <property type="entry name" value="LITAF"/>
    <property type="match status" value="1"/>
</dbReference>
<feature type="compositionally biased region" description="Basic and acidic residues" evidence="1">
    <location>
        <begin position="72"/>
        <end position="86"/>
    </location>
</feature>
<keyword evidence="3" id="KW-1185">Reference proteome</keyword>
<dbReference type="VEuPathDB" id="VectorBase:AARA21_007313"/>
<evidence type="ECO:0000256" key="1">
    <source>
        <dbReference type="SAM" id="MobiDB-lite"/>
    </source>
</evidence>
<organism evidence="2 3">
    <name type="scientific">Anopheles arabiensis</name>
    <name type="common">Mosquito</name>
    <dbReference type="NCBI Taxonomy" id="7173"/>
    <lineage>
        <taxon>Eukaryota</taxon>
        <taxon>Metazoa</taxon>
        <taxon>Ecdysozoa</taxon>
        <taxon>Arthropoda</taxon>
        <taxon>Hexapoda</taxon>
        <taxon>Insecta</taxon>
        <taxon>Pterygota</taxon>
        <taxon>Neoptera</taxon>
        <taxon>Endopterygota</taxon>
        <taxon>Diptera</taxon>
        <taxon>Nematocera</taxon>
        <taxon>Culicoidea</taxon>
        <taxon>Culicidae</taxon>
        <taxon>Anophelinae</taxon>
        <taxon>Anopheles</taxon>
    </lineage>
</organism>
<sequence>MSLIATCILCQARLPFESSNSWILIRHLLDNHHPPEAMPLACNQNSNPPTKLTVPRCERSNQLVADDDSGEQEQRQDARAARSDRQKRPRNVLLGARKTVYKTTVTQWKPARFRVKCGECGGRFYPTIRNAASRISNGLGAACILSCWPFCFLPALFTTASKYHLHCSNCNAYLGLYDVERDCLKEGKA</sequence>
<feature type="region of interest" description="Disordered" evidence="1">
    <location>
        <begin position="63"/>
        <end position="88"/>
    </location>
</feature>
<dbReference type="KEGG" id="aara:120905103"/>
<dbReference type="GeneID" id="120905103"/>
<proteinExistence type="predicted"/>
<evidence type="ECO:0000313" key="2">
    <source>
        <dbReference type="EnsemblMetazoa" id="AARA006535-PA"/>
    </source>
</evidence>
<name>A0A182HZ07_ANOAR</name>
<accession>A0A182HZ07</accession>
<protein>
    <submittedName>
        <fullName evidence="2">Uncharacterized protein</fullName>
    </submittedName>
</protein>